<evidence type="ECO:0000313" key="2">
    <source>
        <dbReference type="EMBL" id="QHU12163.1"/>
    </source>
</evidence>
<dbReference type="EMBL" id="MN740798">
    <property type="protein sequence ID" value="QHU12163.1"/>
    <property type="molecule type" value="Genomic_DNA"/>
</dbReference>
<sequence length="177" mass="20831">MNTREYYDRQKEPWGLGEIQDIRSEYETNEMTISQIADIHKRTPGCISYKLKNLGLITHNTLSRGYIEYKNSDLYREIIEQSKFEDASRKLKKERRINMSEKITKYTTKPSESEVLAPNPKSKQVVELRLDTSCAEIAELKNEVLSIKKDVREILRLMNAMYEFESQSPTPRLYLDL</sequence>
<proteinExistence type="predicted"/>
<evidence type="ECO:0000256" key="1">
    <source>
        <dbReference type="SAM" id="Coils"/>
    </source>
</evidence>
<feature type="coiled-coil region" evidence="1">
    <location>
        <begin position="123"/>
        <end position="157"/>
    </location>
</feature>
<reference evidence="2" key="1">
    <citation type="journal article" date="2020" name="Nature">
        <title>Giant virus diversity and host interactions through global metagenomics.</title>
        <authorList>
            <person name="Schulz F."/>
            <person name="Roux S."/>
            <person name="Paez-Espino D."/>
            <person name="Jungbluth S."/>
            <person name="Walsh D.A."/>
            <person name="Denef V.J."/>
            <person name="McMahon K.D."/>
            <person name="Konstantinidis K.T."/>
            <person name="Eloe-Fadrosh E.A."/>
            <person name="Kyrpides N.C."/>
            <person name="Woyke T."/>
        </authorList>
    </citation>
    <scope>NUCLEOTIDE SEQUENCE</scope>
    <source>
        <strain evidence="2">GVMAG-S-1101171-110</strain>
    </source>
</reference>
<name>A0A6C0K3P6_9ZZZZ</name>
<accession>A0A6C0K3P6</accession>
<keyword evidence="1" id="KW-0175">Coiled coil</keyword>
<protein>
    <submittedName>
        <fullName evidence="2">Uncharacterized protein</fullName>
    </submittedName>
</protein>
<dbReference type="AlphaFoldDB" id="A0A6C0K3P6"/>
<organism evidence="2">
    <name type="scientific">viral metagenome</name>
    <dbReference type="NCBI Taxonomy" id="1070528"/>
    <lineage>
        <taxon>unclassified sequences</taxon>
        <taxon>metagenomes</taxon>
        <taxon>organismal metagenomes</taxon>
    </lineage>
</organism>